<sequence>MSNIASNVPGTSRCRRLSSRKLRVAAVVGAGSRARESVTCPDAAVHLARKLRIAAAVRAGSSMRDLSSRHHGTINLSAEDSNFLLLSSMEMIRSILTEFLRGIARSLLKATLLEAAKRNGR</sequence>
<evidence type="ECO:0000313" key="1">
    <source>
        <dbReference type="EMBL" id="KAL0913256.1"/>
    </source>
</evidence>
<gene>
    <name evidence="1" type="ORF">M5K25_016702</name>
</gene>
<keyword evidence="2" id="KW-1185">Reference proteome</keyword>
<protein>
    <submittedName>
        <fullName evidence="1">Uncharacterized protein</fullName>
    </submittedName>
</protein>
<accession>A0ABD0USK3</accession>
<comment type="caution">
    <text evidence="1">The sequence shown here is derived from an EMBL/GenBank/DDBJ whole genome shotgun (WGS) entry which is preliminary data.</text>
</comment>
<name>A0ABD0USK3_DENTH</name>
<dbReference type="AlphaFoldDB" id="A0ABD0USK3"/>
<reference evidence="1 2" key="1">
    <citation type="journal article" date="2024" name="Plant Biotechnol. J.">
        <title>Dendrobium thyrsiflorum genome and its molecular insights into genes involved in important horticultural traits.</title>
        <authorList>
            <person name="Chen B."/>
            <person name="Wang J.Y."/>
            <person name="Zheng P.J."/>
            <person name="Li K.L."/>
            <person name="Liang Y.M."/>
            <person name="Chen X.F."/>
            <person name="Zhang C."/>
            <person name="Zhao X."/>
            <person name="He X."/>
            <person name="Zhang G.Q."/>
            <person name="Liu Z.J."/>
            <person name="Xu Q."/>
        </authorList>
    </citation>
    <scope>NUCLEOTIDE SEQUENCE [LARGE SCALE GENOMIC DNA]</scope>
    <source>
        <strain evidence="1">GZMU011</strain>
    </source>
</reference>
<dbReference type="EMBL" id="JANQDX010000013">
    <property type="protein sequence ID" value="KAL0913256.1"/>
    <property type="molecule type" value="Genomic_DNA"/>
</dbReference>
<organism evidence="1 2">
    <name type="scientific">Dendrobium thyrsiflorum</name>
    <name type="common">Pinecone-like raceme dendrobium</name>
    <name type="synonym">Orchid</name>
    <dbReference type="NCBI Taxonomy" id="117978"/>
    <lineage>
        <taxon>Eukaryota</taxon>
        <taxon>Viridiplantae</taxon>
        <taxon>Streptophyta</taxon>
        <taxon>Embryophyta</taxon>
        <taxon>Tracheophyta</taxon>
        <taxon>Spermatophyta</taxon>
        <taxon>Magnoliopsida</taxon>
        <taxon>Liliopsida</taxon>
        <taxon>Asparagales</taxon>
        <taxon>Orchidaceae</taxon>
        <taxon>Epidendroideae</taxon>
        <taxon>Malaxideae</taxon>
        <taxon>Dendrobiinae</taxon>
        <taxon>Dendrobium</taxon>
    </lineage>
</organism>
<dbReference type="Proteomes" id="UP001552299">
    <property type="component" value="Unassembled WGS sequence"/>
</dbReference>
<evidence type="ECO:0000313" key="2">
    <source>
        <dbReference type="Proteomes" id="UP001552299"/>
    </source>
</evidence>
<proteinExistence type="predicted"/>